<name>A0A1Y2CU71_9FUNG</name>
<dbReference type="Proteomes" id="UP000193642">
    <property type="component" value="Unassembled WGS sequence"/>
</dbReference>
<keyword evidence="1" id="KW-1133">Transmembrane helix</keyword>
<comment type="caution">
    <text evidence="2">The sequence shown here is derived from an EMBL/GenBank/DDBJ whole genome shotgun (WGS) entry which is preliminary data.</text>
</comment>
<dbReference type="OrthoDB" id="2122792at2759"/>
<sequence>MATTFILPTPSNFTADGPTSLLQSDPGIVTLVANLEGILAGLCICLSFGFICYMAYSSRSLQAVFTKKNSILLCYLLSISATFMALSVRTVSQTKSASIALSIFAALNNISYLWYSFERSADILRIQSPHWVYRTFIWVWRITVAVLLSPILIIAIPSKNEDIVFWGRVVAVTACAGALLFDAYLVHSCCQYLMNRTLEIIEVKGPDAKSTEFYPIVARHTIVGAFGSVGGLACYVGGMIVSNRLSGTSDLYLFYLLQVLTDLCGILVASTLVIMKIRLVAIRNKK</sequence>
<feature type="transmembrane region" description="Helical" evidence="1">
    <location>
        <begin position="70"/>
        <end position="91"/>
    </location>
</feature>
<feature type="transmembrane region" description="Helical" evidence="1">
    <location>
        <begin position="38"/>
        <end position="58"/>
    </location>
</feature>
<feature type="transmembrane region" description="Helical" evidence="1">
    <location>
        <begin position="253"/>
        <end position="275"/>
    </location>
</feature>
<feature type="transmembrane region" description="Helical" evidence="1">
    <location>
        <begin position="138"/>
        <end position="157"/>
    </location>
</feature>
<protein>
    <recommendedName>
        <fullName evidence="4">Transmembrane protein</fullName>
    </recommendedName>
</protein>
<keyword evidence="3" id="KW-1185">Reference proteome</keyword>
<reference evidence="2 3" key="1">
    <citation type="submission" date="2016-07" db="EMBL/GenBank/DDBJ databases">
        <title>Pervasive Adenine N6-methylation of Active Genes in Fungi.</title>
        <authorList>
            <consortium name="DOE Joint Genome Institute"/>
            <person name="Mondo S.J."/>
            <person name="Dannebaum R.O."/>
            <person name="Kuo R.C."/>
            <person name="Labutti K."/>
            <person name="Haridas S."/>
            <person name="Kuo A."/>
            <person name="Salamov A."/>
            <person name="Ahrendt S.R."/>
            <person name="Lipzen A."/>
            <person name="Sullivan W."/>
            <person name="Andreopoulos W.B."/>
            <person name="Clum A."/>
            <person name="Lindquist E."/>
            <person name="Daum C."/>
            <person name="Ramamoorthy G.K."/>
            <person name="Gryganskyi A."/>
            <person name="Culley D."/>
            <person name="Magnuson J.K."/>
            <person name="James T.Y."/>
            <person name="O'Malley M.A."/>
            <person name="Stajich J.E."/>
            <person name="Spatafora J.W."/>
            <person name="Visel A."/>
            <person name="Grigoriev I.V."/>
        </authorList>
    </citation>
    <scope>NUCLEOTIDE SEQUENCE [LARGE SCALE GENOMIC DNA]</scope>
    <source>
        <strain evidence="2 3">JEL800</strain>
    </source>
</reference>
<organism evidence="2 3">
    <name type="scientific">Rhizoclosmatium globosum</name>
    <dbReference type="NCBI Taxonomy" id="329046"/>
    <lineage>
        <taxon>Eukaryota</taxon>
        <taxon>Fungi</taxon>
        <taxon>Fungi incertae sedis</taxon>
        <taxon>Chytridiomycota</taxon>
        <taxon>Chytridiomycota incertae sedis</taxon>
        <taxon>Chytridiomycetes</taxon>
        <taxon>Chytridiales</taxon>
        <taxon>Chytriomycetaceae</taxon>
        <taxon>Rhizoclosmatium</taxon>
    </lineage>
</organism>
<keyword evidence="1" id="KW-0812">Transmembrane</keyword>
<proteinExistence type="predicted"/>
<evidence type="ECO:0000313" key="3">
    <source>
        <dbReference type="Proteomes" id="UP000193642"/>
    </source>
</evidence>
<dbReference type="AlphaFoldDB" id="A0A1Y2CU71"/>
<feature type="transmembrane region" description="Helical" evidence="1">
    <location>
        <begin position="97"/>
        <end position="117"/>
    </location>
</feature>
<gene>
    <name evidence="2" type="ORF">BCR33DRAFT_713319</name>
</gene>
<keyword evidence="1" id="KW-0472">Membrane</keyword>
<evidence type="ECO:0000256" key="1">
    <source>
        <dbReference type="SAM" id="Phobius"/>
    </source>
</evidence>
<feature type="transmembrane region" description="Helical" evidence="1">
    <location>
        <begin position="222"/>
        <end position="241"/>
    </location>
</feature>
<evidence type="ECO:0008006" key="4">
    <source>
        <dbReference type="Google" id="ProtNLM"/>
    </source>
</evidence>
<accession>A0A1Y2CU71</accession>
<evidence type="ECO:0000313" key="2">
    <source>
        <dbReference type="EMBL" id="ORY50542.1"/>
    </source>
</evidence>
<feature type="transmembrane region" description="Helical" evidence="1">
    <location>
        <begin position="163"/>
        <end position="186"/>
    </location>
</feature>
<dbReference type="EMBL" id="MCGO01000007">
    <property type="protein sequence ID" value="ORY50542.1"/>
    <property type="molecule type" value="Genomic_DNA"/>
</dbReference>